<dbReference type="Gene3D" id="1.20.1440.100">
    <property type="entry name" value="SG protein - dephosphorylation function"/>
    <property type="match status" value="1"/>
</dbReference>
<sequence>MSKNYIVFSDIDETLIRFKSMITFMDYFLYKTPYASRPEAEQKRKEFQAINEANTPTADRAALNKRFYEMFAGISQAELQAAAKTWLQEVMDRGDLFVSSAYSEQKEHKSRGAELVLVSGSFKDILGPICSYVGADLLLCSELEVKDGLYTGTLLQQVIGDGKWEVISRYIAGKGIQLDACYAYGDHVSDICFMEKVGNPVVVGDSPAMLKVARERSWRVLSAH</sequence>
<dbReference type="PANTHER" id="PTHR43344:SF13">
    <property type="entry name" value="PHOSPHATASE RV3661-RELATED"/>
    <property type="match status" value="1"/>
</dbReference>
<dbReference type="Pfam" id="PF12710">
    <property type="entry name" value="HAD"/>
    <property type="match status" value="1"/>
</dbReference>
<evidence type="ECO:0000313" key="5">
    <source>
        <dbReference type="Proteomes" id="UP000272888"/>
    </source>
</evidence>
<dbReference type="EMBL" id="RAWB01000012">
    <property type="protein sequence ID" value="RKH67892.1"/>
    <property type="molecule type" value="Genomic_DNA"/>
</dbReference>
<dbReference type="PANTHER" id="PTHR43344">
    <property type="entry name" value="PHOSPHOSERINE PHOSPHATASE"/>
    <property type="match status" value="1"/>
</dbReference>
<evidence type="ECO:0000256" key="3">
    <source>
        <dbReference type="ARBA" id="ARBA00022842"/>
    </source>
</evidence>
<dbReference type="GO" id="GO:0016787">
    <property type="term" value="F:hydrolase activity"/>
    <property type="evidence" value="ECO:0007669"/>
    <property type="project" value="UniProtKB-KW"/>
</dbReference>
<dbReference type="RefSeq" id="WP_120641747.1">
    <property type="nucleotide sequence ID" value="NZ_RAWB01000012.1"/>
</dbReference>
<dbReference type="InterPro" id="IPR006385">
    <property type="entry name" value="HAD_hydro_SerB1"/>
</dbReference>
<dbReference type="NCBIfam" id="TIGR01488">
    <property type="entry name" value="HAD-SF-IB"/>
    <property type="match status" value="1"/>
</dbReference>
<gene>
    <name evidence="4" type="ORF">D7V93_02135</name>
</gene>
<protein>
    <submittedName>
        <fullName evidence="4">HAD-IB family hydrolase</fullName>
    </submittedName>
</protein>
<comment type="caution">
    <text evidence="4">The sequence shown here is derived from an EMBL/GenBank/DDBJ whole genome shotgun (WGS) entry which is preliminary data.</text>
</comment>
<dbReference type="Gene3D" id="3.40.50.1000">
    <property type="entry name" value="HAD superfamily/HAD-like"/>
    <property type="match status" value="1"/>
</dbReference>
<keyword evidence="1" id="KW-0479">Metal-binding</keyword>
<evidence type="ECO:0000313" key="4">
    <source>
        <dbReference type="EMBL" id="RKH67892.1"/>
    </source>
</evidence>
<name>A0A3A8QSL2_9BACT</name>
<keyword evidence="5" id="KW-1185">Reference proteome</keyword>
<dbReference type="InterPro" id="IPR050582">
    <property type="entry name" value="HAD-like_SerB"/>
</dbReference>
<accession>A0A3A8QSL2</accession>
<organism evidence="4 5">
    <name type="scientific">Corallococcus llansteffanensis</name>
    <dbReference type="NCBI Taxonomy" id="2316731"/>
    <lineage>
        <taxon>Bacteria</taxon>
        <taxon>Pseudomonadati</taxon>
        <taxon>Myxococcota</taxon>
        <taxon>Myxococcia</taxon>
        <taxon>Myxococcales</taxon>
        <taxon>Cystobacterineae</taxon>
        <taxon>Myxococcaceae</taxon>
        <taxon>Corallococcus</taxon>
    </lineage>
</organism>
<dbReference type="Proteomes" id="UP000272888">
    <property type="component" value="Unassembled WGS sequence"/>
</dbReference>
<dbReference type="SUPFAM" id="SSF56784">
    <property type="entry name" value="HAD-like"/>
    <property type="match status" value="1"/>
</dbReference>
<proteinExistence type="predicted"/>
<reference evidence="5" key="1">
    <citation type="submission" date="2018-09" db="EMBL/GenBank/DDBJ databases">
        <authorList>
            <person name="Livingstone P.G."/>
            <person name="Whitworth D.E."/>
        </authorList>
    </citation>
    <scope>NUCLEOTIDE SEQUENCE [LARGE SCALE GENOMIC DNA]</scope>
    <source>
        <strain evidence="5">CA051B</strain>
    </source>
</reference>
<dbReference type="AlphaFoldDB" id="A0A3A8QSL2"/>
<keyword evidence="3" id="KW-0460">Magnesium</keyword>
<evidence type="ECO:0000256" key="2">
    <source>
        <dbReference type="ARBA" id="ARBA00022801"/>
    </source>
</evidence>
<keyword evidence="2 4" id="KW-0378">Hydrolase</keyword>
<dbReference type="InterPro" id="IPR023214">
    <property type="entry name" value="HAD_sf"/>
</dbReference>
<evidence type="ECO:0000256" key="1">
    <source>
        <dbReference type="ARBA" id="ARBA00022723"/>
    </source>
</evidence>
<dbReference type="GO" id="GO:0046872">
    <property type="term" value="F:metal ion binding"/>
    <property type="evidence" value="ECO:0007669"/>
    <property type="project" value="UniProtKB-KW"/>
</dbReference>
<dbReference type="NCBIfam" id="TIGR01490">
    <property type="entry name" value="HAD-SF-IB-hyp1"/>
    <property type="match status" value="1"/>
</dbReference>
<dbReference type="InterPro" id="IPR036412">
    <property type="entry name" value="HAD-like_sf"/>
</dbReference>